<accession>A0AAW2EZG2</accession>
<keyword evidence="2" id="KW-0716">Sensory transduction</keyword>
<keyword evidence="6" id="KW-0472">Membrane</keyword>
<gene>
    <name evidence="9" type="ORF">PUN28_015216</name>
</gene>
<proteinExistence type="predicted"/>
<dbReference type="Proteomes" id="UP001430953">
    <property type="component" value="Unassembled WGS sequence"/>
</dbReference>
<dbReference type="Pfam" id="PF02949">
    <property type="entry name" value="7tm_6"/>
    <property type="match status" value="1"/>
</dbReference>
<evidence type="ECO:0000313" key="9">
    <source>
        <dbReference type="EMBL" id="KAL0108542.1"/>
    </source>
</evidence>
<name>A0AAW2EZG2_9HYME</name>
<keyword evidence="8" id="KW-0807">Transducer</keyword>
<evidence type="ECO:0000256" key="5">
    <source>
        <dbReference type="ARBA" id="ARBA00022989"/>
    </source>
</evidence>
<evidence type="ECO:0000256" key="4">
    <source>
        <dbReference type="ARBA" id="ARBA00022725"/>
    </source>
</evidence>
<organism evidence="9 10">
    <name type="scientific">Cardiocondyla obscurior</name>
    <dbReference type="NCBI Taxonomy" id="286306"/>
    <lineage>
        <taxon>Eukaryota</taxon>
        <taxon>Metazoa</taxon>
        <taxon>Ecdysozoa</taxon>
        <taxon>Arthropoda</taxon>
        <taxon>Hexapoda</taxon>
        <taxon>Insecta</taxon>
        <taxon>Pterygota</taxon>
        <taxon>Neoptera</taxon>
        <taxon>Endopterygota</taxon>
        <taxon>Hymenoptera</taxon>
        <taxon>Apocrita</taxon>
        <taxon>Aculeata</taxon>
        <taxon>Formicoidea</taxon>
        <taxon>Formicidae</taxon>
        <taxon>Myrmicinae</taxon>
        <taxon>Cardiocondyla</taxon>
    </lineage>
</organism>
<comment type="caution">
    <text evidence="9">The sequence shown here is derived from an EMBL/GenBank/DDBJ whole genome shotgun (WGS) entry which is preliminary data.</text>
</comment>
<dbReference type="PANTHER" id="PTHR21137">
    <property type="entry name" value="ODORANT RECEPTOR"/>
    <property type="match status" value="1"/>
</dbReference>
<keyword evidence="7" id="KW-0675">Receptor</keyword>
<evidence type="ECO:0000256" key="1">
    <source>
        <dbReference type="ARBA" id="ARBA00004141"/>
    </source>
</evidence>
<evidence type="ECO:0000256" key="7">
    <source>
        <dbReference type="ARBA" id="ARBA00023170"/>
    </source>
</evidence>
<evidence type="ECO:0000256" key="6">
    <source>
        <dbReference type="ARBA" id="ARBA00023136"/>
    </source>
</evidence>
<dbReference type="GO" id="GO:0004984">
    <property type="term" value="F:olfactory receptor activity"/>
    <property type="evidence" value="ECO:0007669"/>
    <property type="project" value="InterPro"/>
</dbReference>
<protein>
    <submittedName>
        <fullName evidence="9">Uncharacterized protein</fullName>
    </submittedName>
</protein>
<keyword evidence="10" id="KW-1185">Reference proteome</keyword>
<dbReference type="GO" id="GO:0005886">
    <property type="term" value="C:plasma membrane"/>
    <property type="evidence" value="ECO:0007669"/>
    <property type="project" value="TreeGrafter"/>
</dbReference>
<dbReference type="EMBL" id="JADYXP020000016">
    <property type="protein sequence ID" value="KAL0108542.1"/>
    <property type="molecule type" value="Genomic_DNA"/>
</dbReference>
<evidence type="ECO:0000313" key="10">
    <source>
        <dbReference type="Proteomes" id="UP001430953"/>
    </source>
</evidence>
<evidence type="ECO:0000256" key="8">
    <source>
        <dbReference type="ARBA" id="ARBA00023224"/>
    </source>
</evidence>
<keyword evidence="5" id="KW-1133">Transmembrane helix</keyword>
<keyword evidence="3" id="KW-0812">Transmembrane</keyword>
<comment type="subcellular location">
    <subcellularLocation>
        <location evidence="1">Membrane</location>
        <topology evidence="1">Multi-pass membrane protein</topology>
    </subcellularLocation>
</comment>
<dbReference type="GO" id="GO:0007165">
    <property type="term" value="P:signal transduction"/>
    <property type="evidence" value="ECO:0007669"/>
    <property type="project" value="UniProtKB-KW"/>
</dbReference>
<dbReference type="AlphaFoldDB" id="A0AAW2EZG2"/>
<dbReference type="PANTHER" id="PTHR21137:SF44">
    <property type="entry name" value="ODORANT RECEPTOR 13A-RELATED"/>
    <property type="match status" value="1"/>
</dbReference>
<sequence>MSHICCRLTQLMEDAFSSALALEVASNTIMISVTLLQITKQDANILHKVRNICYVVGQLVHLFCFCFEGQKLINHSIQTRDKIYNSVWYETSTKWQKMILFVMHKSLEPVSLSAAKIFIFSMENFSTVLQTSMSYFTVLSSID</sequence>
<reference evidence="9 10" key="1">
    <citation type="submission" date="2023-03" db="EMBL/GenBank/DDBJ databases">
        <title>High recombination rates correlate with genetic variation in Cardiocondyla obscurior ants.</title>
        <authorList>
            <person name="Errbii M."/>
        </authorList>
    </citation>
    <scope>NUCLEOTIDE SEQUENCE [LARGE SCALE GENOMIC DNA]</scope>
    <source>
        <strain evidence="9">Alpha-2009</strain>
        <tissue evidence="9">Whole body</tissue>
    </source>
</reference>
<evidence type="ECO:0000256" key="2">
    <source>
        <dbReference type="ARBA" id="ARBA00022606"/>
    </source>
</evidence>
<dbReference type="GO" id="GO:0005549">
    <property type="term" value="F:odorant binding"/>
    <property type="evidence" value="ECO:0007669"/>
    <property type="project" value="InterPro"/>
</dbReference>
<dbReference type="InterPro" id="IPR004117">
    <property type="entry name" value="7tm6_olfct_rcpt"/>
</dbReference>
<evidence type="ECO:0000256" key="3">
    <source>
        <dbReference type="ARBA" id="ARBA00022692"/>
    </source>
</evidence>
<keyword evidence="4" id="KW-0552">Olfaction</keyword>